<keyword evidence="7 9" id="KW-0067">ATP-binding</keyword>
<sequence length="202" mass="22398">MLGNIFIISAASGTGKTTLVSRLLQKHPDIRASVSHTTRLPREGEENGRHYHFVSIPEFEAMIGDAGFLEYARVYDNYYGTSMRQLEELTRQGVDVILEIDVQGAAQVRQALPQAASIFIAPPSFAVLESRLRGRGTDAPEVIAKRLAEARNEIEQAPLFDYLVVNDDLDNAEAALLNIIRAKRFLSSAQEKTLNSLLAETR</sequence>
<comment type="subcellular location">
    <subcellularLocation>
        <location evidence="9">Cytoplasm</location>
    </subcellularLocation>
</comment>
<dbReference type="PROSITE" id="PS00856">
    <property type="entry name" value="GUANYLATE_KINASE_1"/>
    <property type="match status" value="1"/>
</dbReference>
<evidence type="ECO:0000256" key="9">
    <source>
        <dbReference type="HAMAP-Rule" id="MF_00328"/>
    </source>
</evidence>
<comment type="catalytic activity">
    <reaction evidence="9">
        <text>GMP + ATP = GDP + ADP</text>
        <dbReference type="Rhea" id="RHEA:20780"/>
        <dbReference type="ChEBI" id="CHEBI:30616"/>
        <dbReference type="ChEBI" id="CHEBI:58115"/>
        <dbReference type="ChEBI" id="CHEBI:58189"/>
        <dbReference type="ChEBI" id="CHEBI:456216"/>
        <dbReference type="EC" id="2.7.4.8"/>
    </reaction>
</comment>
<reference evidence="11 12" key="1">
    <citation type="submission" date="2020-07" db="EMBL/GenBank/DDBJ databases">
        <title>Genomic diversity of species in the Neisseriaceae family.</title>
        <authorList>
            <person name="Vincent A.T."/>
            <person name="Bernet E."/>
            <person name="Veyrier F.J."/>
        </authorList>
    </citation>
    <scope>NUCLEOTIDE SEQUENCE [LARGE SCALE GENOMIC DNA]</scope>
    <source>
        <strain evidence="11 12">DSM 22244</strain>
    </source>
</reference>
<evidence type="ECO:0000256" key="8">
    <source>
        <dbReference type="ARBA" id="ARBA00030128"/>
    </source>
</evidence>
<dbReference type="InterPro" id="IPR008144">
    <property type="entry name" value="Guanylate_kin-like_dom"/>
</dbReference>
<keyword evidence="9" id="KW-0963">Cytoplasm</keyword>
<evidence type="ECO:0000256" key="1">
    <source>
        <dbReference type="ARBA" id="ARBA00005790"/>
    </source>
</evidence>
<dbReference type="NCBIfam" id="TIGR03263">
    <property type="entry name" value="guanyl_kin"/>
    <property type="match status" value="1"/>
</dbReference>
<comment type="similarity">
    <text evidence="1 9">Belongs to the guanylate kinase family.</text>
</comment>
<dbReference type="InterPro" id="IPR017665">
    <property type="entry name" value="Guanylate_kinase"/>
</dbReference>
<evidence type="ECO:0000256" key="7">
    <source>
        <dbReference type="ARBA" id="ARBA00022840"/>
    </source>
</evidence>
<protein>
    <recommendedName>
        <fullName evidence="3 9">Guanylate kinase</fullName>
        <ecNumber evidence="2 9">2.7.4.8</ecNumber>
    </recommendedName>
    <alternativeName>
        <fullName evidence="8 9">GMP kinase</fullName>
    </alternativeName>
</protein>
<dbReference type="CDD" id="cd00071">
    <property type="entry name" value="GMPK"/>
    <property type="match status" value="1"/>
</dbReference>
<evidence type="ECO:0000256" key="5">
    <source>
        <dbReference type="ARBA" id="ARBA00022741"/>
    </source>
</evidence>
<dbReference type="PROSITE" id="PS50052">
    <property type="entry name" value="GUANYLATE_KINASE_2"/>
    <property type="match status" value="1"/>
</dbReference>
<dbReference type="RefSeq" id="WP_182123011.1">
    <property type="nucleotide sequence ID" value="NZ_CP059567.1"/>
</dbReference>
<proteinExistence type="inferred from homology"/>
<dbReference type="Pfam" id="PF00625">
    <property type="entry name" value="Guanylate_kin"/>
    <property type="match status" value="1"/>
</dbReference>
<dbReference type="PANTHER" id="PTHR23117:SF13">
    <property type="entry name" value="GUANYLATE KINASE"/>
    <property type="match status" value="1"/>
</dbReference>
<dbReference type="InterPro" id="IPR008145">
    <property type="entry name" value="GK/Ca_channel_bsu"/>
</dbReference>
<dbReference type="EC" id="2.7.4.8" evidence="2 9"/>
<dbReference type="HAMAP" id="MF_00328">
    <property type="entry name" value="Guanylate_kinase"/>
    <property type="match status" value="1"/>
</dbReference>
<comment type="function">
    <text evidence="9">Essential for recycling GMP and indirectly, cGMP.</text>
</comment>
<evidence type="ECO:0000256" key="4">
    <source>
        <dbReference type="ARBA" id="ARBA00022679"/>
    </source>
</evidence>
<evidence type="ECO:0000256" key="2">
    <source>
        <dbReference type="ARBA" id="ARBA00012961"/>
    </source>
</evidence>
<dbReference type="FunFam" id="3.30.63.10:FF:000002">
    <property type="entry name" value="Guanylate kinase 1"/>
    <property type="match status" value="1"/>
</dbReference>
<keyword evidence="5 9" id="KW-0547">Nucleotide-binding</keyword>
<dbReference type="InterPro" id="IPR027417">
    <property type="entry name" value="P-loop_NTPase"/>
</dbReference>
<evidence type="ECO:0000256" key="3">
    <source>
        <dbReference type="ARBA" id="ARBA00016296"/>
    </source>
</evidence>
<dbReference type="Gene3D" id="3.30.63.10">
    <property type="entry name" value="Guanylate Kinase phosphate binding domain"/>
    <property type="match status" value="1"/>
</dbReference>
<feature type="binding site" evidence="9">
    <location>
        <begin position="10"/>
        <end position="17"/>
    </location>
    <ligand>
        <name>ATP</name>
        <dbReference type="ChEBI" id="CHEBI:30616"/>
    </ligand>
</feature>
<organism evidence="11 12">
    <name type="scientific">Neisseria shayeganii</name>
    <dbReference type="NCBI Taxonomy" id="607712"/>
    <lineage>
        <taxon>Bacteria</taxon>
        <taxon>Pseudomonadati</taxon>
        <taxon>Pseudomonadota</taxon>
        <taxon>Betaproteobacteria</taxon>
        <taxon>Neisseriales</taxon>
        <taxon>Neisseriaceae</taxon>
        <taxon>Neisseria</taxon>
    </lineage>
</organism>
<dbReference type="SUPFAM" id="SSF52540">
    <property type="entry name" value="P-loop containing nucleoside triphosphate hydrolases"/>
    <property type="match status" value="1"/>
</dbReference>
<gene>
    <name evidence="9 11" type="primary">gmk</name>
    <name evidence="11" type="ORF">H3L94_05565</name>
</gene>
<dbReference type="GO" id="GO:0005524">
    <property type="term" value="F:ATP binding"/>
    <property type="evidence" value="ECO:0007669"/>
    <property type="project" value="UniProtKB-UniRule"/>
</dbReference>
<dbReference type="Proteomes" id="UP000514752">
    <property type="component" value="Chromosome"/>
</dbReference>
<evidence type="ECO:0000256" key="6">
    <source>
        <dbReference type="ARBA" id="ARBA00022777"/>
    </source>
</evidence>
<name>A0A7D7SR05_9NEIS</name>
<keyword evidence="4 9" id="KW-0808">Transferase</keyword>
<evidence type="ECO:0000259" key="10">
    <source>
        <dbReference type="PROSITE" id="PS50052"/>
    </source>
</evidence>
<dbReference type="EMBL" id="CP059567">
    <property type="protein sequence ID" value="QMT41490.1"/>
    <property type="molecule type" value="Genomic_DNA"/>
</dbReference>
<dbReference type="GO" id="GO:0004385">
    <property type="term" value="F:GMP kinase activity"/>
    <property type="evidence" value="ECO:0007669"/>
    <property type="project" value="UniProtKB-UniRule"/>
</dbReference>
<dbReference type="KEGG" id="nsg:H3L94_05565"/>
<feature type="domain" description="Guanylate kinase-like" evidence="10">
    <location>
        <begin position="3"/>
        <end position="181"/>
    </location>
</feature>
<evidence type="ECO:0000313" key="12">
    <source>
        <dbReference type="Proteomes" id="UP000514752"/>
    </source>
</evidence>
<dbReference type="GO" id="GO:0005829">
    <property type="term" value="C:cytosol"/>
    <property type="evidence" value="ECO:0007669"/>
    <property type="project" value="TreeGrafter"/>
</dbReference>
<dbReference type="Gene3D" id="3.40.50.300">
    <property type="entry name" value="P-loop containing nucleotide triphosphate hydrolases"/>
    <property type="match status" value="1"/>
</dbReference>
<accession>A0A7D7SR05</accession>
<evidence type="ECO:0000313" key="11">
    <source>
        <dbReference type="EMBL" id="QMT41490.1"/>
    </source>
</evidence>
<keyword evidence="6 9" id="KW-0418">Kinase</keyword>
<dbReference type="SMART" id="SM00072">
    <property type="entry name" value="GuKc"/>
    <property type="match status" value="1"/>
</dbReference>
<dbReference type="AlphaFoldDB" id="A0A7D7SR05"/>
<dbReference type="PANTHER" id="PTHR23117">
    <property type="entry name" value="GUANYLATE KINASE-RELATED"/>
    <property type="match status" value="1"/>
</dbReference>
<dbReference type="InterPro" id="IPR020590">
    <property type="entry name" value="Guanylate_kinase_CS"/>
</dbReference>